<feature type="region of interest" description="Disordered" evidence="1">
    <location>
        <begin position="1297"/>
        <end position="1317"/>
    </location>
</feature>
<evidence type="ECO:0000256" key="1">
    <source>
        <dbReference type="SAM" id="MobiDB-lite"/>
    </source>
</evidence>
<sequence length="1820" mass="198428">MITQDFSIGVEDLAPVGKTMRALYFPPIGDARSGAAAPFTLCVNGVPIVDKMLESEPALLERDAGTALLIRLADAIARPLLGTGMPKRVAQAMALDAACMLASRDVLDVPDRVRPANSRPHEQFINVVTSDERVTFEMTTAFRSSAPTTDAAVADPREPDPTAKPVTLGDTRSNSLDGAAATSFIDPNEPARRAPEAGAGGATGMMVVDPSEPDPTAKLIEFSDTRSNSSDETAATSFIDPNEPAPRSPEASAGGATGKMVVDASEPDPTAKLTELSDTRSNSLDETAATSFIDPNEPAQCAPEASAGGVKVMMLVRRTVSFALEYDRERHLGKVSAGCGDVRVLLDKRLGAKLVHEETVRLGAPGNAWIPEWLGKFLEGIADYFRVKRIAFAFTPDAPTWAPDAAPPAAHMHSADLTEFARNATCFSAHQRGDWVHQPTHYDLRSDTEVARNATLPNTPSLSALRDGDAQARLKRFEASGLAAVGAHYRGLTQSLAKDRTVTYQGSTLAKHVYPDGPWLLGWAGVQAKRDVQAAREARAALENRVFHAFIEQERPFVWVDGKDAMPYEADDVRNAGDYLAMLRRIKHQTKVAELARETFHAAEKSFILFGTSLDTLWDAAAHEQALLDDCETALLGFERALKIPAGSTEEERLALVKSKLLDALLEQIRLKVGHTDGLYERLLRLMQHGPDVTRTLIAHDGPRFPERDTEQLTIHIDTRASENFPDISVEPGTVAVTIASGCAALKPGETVAFGSQKLEASTVDASTKFEAYWLVSPKAGAKLDLVKYDATFALRQQEKSTANVSKAQRAGSVEKAAVSQTTVPSELAAPPAALKRRDPRSKTLPPHELGVGPRFVAELRAAAQANVKTEDQARADLAAYVYDRFEQGLPVVELNGGDALADEAGDDVTRVRDYIDALRALQHQILRTKEALGKTGWTWLRDVGHFFVEAVDSGDDVVREYLAEKVELDKCQAEFNRCLEALNLPLDLSHKQQSAQVKERLLNALLERIDRELRMTEGLGATDGARAQISALLLYGAGATHELIYGNDDSRLPDPSTGQIVFNIFTKENDKFPGIRVNPGKVVVTLDSAGMTPAERGTGKPDGEASGEKARPDPSRSFTADWLVSSTDGLELANVHYDERFKRSPRSESEAQSRVHQASAAVAEKSTREERIKRLKDFESLGGVSGDEDHRALMARIETDGYAALNDDQVSPSTYVYGPMFVEEAGATAKQSGTKGVALGAEAAVLAKTLWLQCLQPESDAFLLLNGKNPLAGNDDRTKTLLKYAQALDTLARERATKGAAKGAKPPESKATKEKAEQAKAAEKTRLECAAIYQVQGQSLDKQIETVKAHLYEKLVAYIRDEFPDTDVQQRIVQVLCHGRYAMGKVIQGNGGPLFEPTHARPDRITIDTSPDAQAGAADNVTIKFHAHDERQHGDAPVIIGNGKLDSRTAATHTSLSTWRVSKQETELVHLESRLQCMGGEVLDLRNWRERPVNALDLKARAALSKRGRPIAKAKYEALLRGETVRWDERWGLDAEFLERGTKYLQVAGPLDALDEKRRTKLRRTLGRQLLLSCARNEPFLRLNDVDLLAGRKKYLAAYHAKRQPGRNATEYNAVKFLAKSFELHKKPDLWELPMNDLVAEVETRLVDEALAAIRQAFPDKRTCELVIAAVVNGSDAMHCIIREAGSLDWSDPHSEHRSIRICTRPNDDLVKPVLGAQPEKVGVEVPEGHVVVEIKEASLPLGPTGTVRVGGKGAAAVFAKQHLKTVKLMSTVHIHIQDDQMAVGHGRFLGKLELTRASADKLAPPLTLEQASALVFKK</sequence>
<accession>A0A0G3IBS2</accession>
<keyword evidence="3" id="KW-1185">Reference proteome</keyword>
<evidence type="ECO:0000313" key="3">
    <source>
        <dbReference type="Proteomes" id="UP000035050"/>
    </source>
</evidence>
<feature type="compositionally biased region" description="Basic and acidic residues" evidence="1">
    <location>
        <begin position="1098"/>
        <end position="1115"/>
    </location>
</feature>
<feature type="region of interest" description="Disordered" evidence="1">
    <location>
        <begin position="800"/>
        <end position="850"/>
    </location>
</feature>
<evidence type="ECO:0000313" key="2">
    <source>
        <dbReference type="EMBL" id="AKK24644.2"/>
    </source>
</evidence>
<geneLocation type="plasmid" evidence="2 3">
    <name>pPO70-1</name>
</geneLocation>
<gene>
    <name evidence="2" type="ORF">MB84_27795</name>
</gene>
<feature type="region of interest" description="Disordered" evidence="1">
    <location>
        <begin position="224"/>
        <end position="282"/>
    </location>
</feature>
<dbReference type="KEGG" id="pox:MB84_27795"/>
<name>A0A0G3IBS2_9BURK</name>
<protein>
    <submittedName>
        <fullName evidence="2">Uncharacterized protein</fullName>
    </submittedName>
</protein>
<proteinExistence type="predicted"/>
<dbReference type="Proteomes" id="UP000035050">
    <property type="component" value="Plasmid pPO70-1"/>
</dbReference>
<feature type="compositionally biased region" description="Basic and acidic residues" evidence="1">
    <location>
        <begin position="1306"/>
        <end position="1317"/>
    </location>
</feature>
<feature type="region of interest" description="Disordered" evidence="1">
    <location>
        <begin position="1144"/>
        <end position="1167"/>
    </location>
</feature>
<feature type="region of interest" description="Disordered" evidence="1">
    <location>
        <begin position="144"/>
        <end position="204"/>
    </location>
</feature>
<organism evidence="2 3">
    <name type="scientific">Pandoraea oxalativorans</name>
    <dbReference type="NCBI Taxonomy" id="573737"/>
    <lineage>
        <taxon>Bacteria</taxon>
        <taxon>Pseudomonadati</taxon>
        <taxon>Pseudomonadota</taxon>
        <taxon>Betaproteobacteria</taxon>
        <taxon>Burkholderiales</taxon>
        <taxon>Burkholderiaceae</taxon>
        <taxon>Pandoraea</taxon>
    </lineage>
</organism>
<keyword evidence="2" id="KW-0614">Plasmid</keyword>
<feature type="region of interest" description="Disordered" evidence="1">
    <location>
        <begin position="1090"/>
        <end position="1119"/>
    </location>
</feature>
<reference evidence="2" key="1">
    <citation type="submission" date="2016-06" db="EMBL/GenBank/DDBJ databases">
        <title>Pandoraea oxalativorans DSM 23570 Genome Sequencing.</title>
        <authorList>
            <person name="Ee R."/>
            <person name="Lim Y.-L."/>
            <person name="Yong D."/>
            <person name="Yin W.-F."/>
            <person name="Chan K.-G."/>
        </authorList>
    </citation>
    <scope>NUCLEOTIDE SEQUENCE</scope>
    <source>
        <strain evidence="2">DSM 23570</strain>
        <plasmid evidence="2">pPO70-1</plasmid>
    </source>
</reference>
<dbReference type="EMBL" id="CP011518">
    <property type="protein sequence ID" value="AKK24644.2"/>
    <property type="molecule type" value="Genomic_DNA"/>
</dbReference>
<feature type="compositionally biased region" description="Basic and acidic residues" evidence="1">
    <location>
        <begin position="1144"/>
        <end position="1154"/>
    </location>
</feature>
<feature type="compositionally biased region" description="Polar residues" evidence="1">
    <location>
        <begin position="225"/>
        <end position="236"/>
    </location>
</feature>